<dbReference type="GO" id="GO:0005524">
    <property type="term" value="F:ATP binding"/>
    <property type="evidence" value="ECO:0007669"/>
    <property type="project" value="UniProtKB-KW"/>
</dbReference>
<dbReference type="InterPro" id="IPR003593">
    <property type="entry name" value="AAA+_ATPase"/>
</dbReference>
<keyword evidence="5" id="KW-0067">ATP-binding</keyword>
<dbReference type="InterPro" id="IPR027417">
    <property type="entry name" value="P-loop_NTPase"/>
</dbReference>
<keyword evidence="4" id="KW-0547">Nucleotide-binding</keyword>
<dbReference type="PANTHER" id="PTHR24221">
    <property type="entry name" value="ATP-BINDING CASSETTE SUB-FAMILY B"/>
    <property type="match status" value="1"/>
</dbReference>
<gene>
    <name evidence="11" type="primary">cydC</name>
    <name evidence="11" type="ORF">G3A56_22630</name>
</gene>
<dbReference type="GO" id="GO:0034775">
    <property type="term" value="P:glutathione transmembrane transport"/>
    <property type="evidence" value="ECO:0007669"/>
    <property type="project" value="InterPro"/>
</dbReference>
<dbReference type="InterPro" id="IPR036640">
    <property type="entry name" value="ABC1_TM_sf"/>
</dbReference>
<organism evidence="11 12">
    <name type="scientific">Rhizobium oryzihabitans</name>
    <dbReference type="NCBI Taxonomy" id="2267833"/>
    <lineage>
        <taxon>Bacteria</taxon>
        <taxon>Pseudomonadati</taxon>
        <taxon>Pseudomonadota</taxon>
        <taxon>Alphaproteobacteria</taxon>
        <taxon>Hyphomicrobiales</taxon>
        <taxon>Rhizobiaceae</taxon>
        <taxon>Rhizobium/Agrobacterium group</taxon>
        <taxon>Rhizobium</taxon>
    </lineage>
</organism>
<feature type="transmembrane region" description="Helical" evidence="8">
    <location>
        <begin position="171"/>
        <end position="190"/>
    </location>
</feature>
<dbReference type="InterPro" id="IPR011527">
    <property type="entry name" value="ABC1_TM_dom"/>
</dbReference>
<dbReference type="InterPro" id="IPR017871">
    <property type="entry name" value="ABC_transporter-like_CS"/>
</dbReference>
<evidence type="ECO:0000256" key="1">
    <source>
        <dbReference type="ARBA" id="ARBA00004651"/>
    </source>
</evidence>
<dbReference type="InterPro" id="IPR003439">
    <property type="entry name" value="ABC_transporter-like_ATP-bd"/>
</dbReference>
<feature type="transmembrane region" description="Helical" evidence="8">
    <location>
        <begin position="256"/>
        <end position="276"/>
    </location>
</feature>
<sequence length="563" mass="59602">MIARFAILKPVIALFWSARRGMLLAGAVLATTTVLAGIGLLGVSGWFITATAIAGLVPATAYAFDVFAPSAAIRLLALSRTAARYGERMTTHEATLSVLAALREKLFRGFAAPQAAKHLEARPARLLNRLTADIDALDSLYLRVLVPAAVAVLAAIATGIGLAFLNPLAGVLAALFLIAAGLGIAVRSALRAEKFSRRRAIGLEALRARTADLVNGQAELLTTSRLSAQVAAVKRADDYLLACDDRLNRIETNAGFSFGISAAVLLSAALLGMAWLAEQGAVTAPTAALGLLVCFAALEPFTALRRGAMELGRTLFSARRIAPRLSAEAVANCPRLPAEGMAAELHGVRLERDGNENPVLTNINLAIAAGETVAIIGPSGAGKTSLIQLLAGELQPAAGMVSALPCSLMTQRSQLFRDSIADNLRLAKPAATERELWDALQSAGIGEHVKILAAGLDTRLGEAGQGLSGGQSRRLALARFLLRDKPLWLLDEVTEGLDGETARDVLGRLFARAKGRTVLMITHNRREAEFADRIIVLKEGRQLDQCQSGTPEYDVMLQTLRPD</sequence>
<accession>A0A7L5BP00</accession>
<dbReference type="AlphaFoldDB" id="A0A7L5BP00"/>
<evidence type="ECO:0000256" key="2">
    <source>
        <dbReference type="ARBA" id="ARBA00005417"/>
    </source>
</evidence>
<evidence type="ECO:0000256" key="3">
    <source>
        <dbReference type="ARBA" id="ARBA00022692"/>
    </source>
</evidence>
<reference evidence="11 12" key="1">
    <citation type="submission" date="2020-02" db="EMBL/GenBank/DDBJ databases">
        <title>Plant-Promoting Endophytic Bacterium Rhizobium oryzihabitans sp. nov., Isolated from the Root of Rice.</title>
        <authorList>
            <person name="zhao J."/>
            <person name="Zhang G."/>
        </authorList>
    </citation>
    <scope>NUCLEOTIDE SEQUENCE [LARGE SCALE GENOMIC DNA]</scope>
    <source>
        <strain evidence="11 12">M15</strain>
    </source>
</reference>
<dbReference type="Gene3D" id="3.40.50.300">
    <property type="entry name" value="P-loop containing nucleotide triphosphate hydrolases"/>
    <property type="match status" value="1"/>
</dbReference>
<feature type="transmembrane region" description="Helical" evidence="8">
    <location>
        <begin position="21"/>
        <end position="40"/>
    </location>
</feature>
<dbReference type="GO" id="GO:0016887">
    <property type="term" value="F:ATP hydrolysis activity"/>
    <property type="evidence" value="ECO:0007669"/>
    <property type="project" value="InterPro"/>
</dbReference>
<dbReference type="PROSITE" id="PS50929">
    <property type="entry name" value="ABC_TM1F"/>
    <property type="match status" value="1"/>
</dbReference>
<keyword evidence="3 8" id="KW-0812">Transmembrane</keyword>
<dbReference type="Pfam" id="PF00005">
    <property type="entry name" value="ABC_tran"/>
    <property type="match status" value="1"/>
</dbReference>
<dbReference type="GO" id="GO:0005886">
    <property type="term" value="C:plasma membrane"/>
    <property type="evidence" value="ECO:0007669"/>
    <property type="project" value="UniProtKB-SubCell"/>
</dbReference>
<dbReference type="GO" id="GO:0140359">
    <property type="term" value="F:ABC-type transporter activity"/>
    <property type="evidence" value="ECO:0007669"/>
    <property type="project" value="InterPro"/>
</dbReference>
<dbReference type="SUPFAM" id="SSF90123">
    <property type="entry name" value="ABC transporter transmembrane region"/>
    <property type="match status" value="1"/>
</dbReference>
<dbReference type="RefSeq" id="WP_082185102.1">
    <property type="nucleotide sequence ID" value="NZ_CP048635.1"/>
</dbReference>
<comment type="similarity">
    <text evidence="2">Belongs to the ABC transporter superfamily.</text>
</comment>
<dbReference type="NCBIfam" id="TIGR02868">
    <property type="entry name" value="CydC"/>
    <property type="match status" value="1"/>
</dbReference>
<dbReference type="KEGG" id="roy:G3A56_22630"/>
<evidence type="ECO:0000256" key="5">
    <source>
        <dbReference type="ARBA" id="ARBA00022840"/>
    </source>
</evidence>
<evidence type="ECO:0000256" key="8">
    <source>
        <dbReference type="SAM" id="Phobius"/>
    </source>
</evidence>
<dbReference type="SMART" id="SM00382">
    <property type="entry name" value="AAA"/>
    <property type="match status" value="1"/>
</dbReference>
<evidence type="ECO:0000259" key="9">
    <source>
        <dbReference type="PROSITE" id="PS50893"/>
    </source>
</evidence>
<dbReference type="PROSITE" id="PS00211">
    <property type="entry name" value="ABC_TRANSPORTER_1"/>
    <property type="match status" value="1"/>
</dbReference>
<dbReference type="PANTHER" id="PTHR24221:SF653">
    <property type="entry name" value="TRANSPORT ATP-BINDING PROTEIN CYDC"/>
    <property type="match status" value="1"/>
</dbReference>
<evidence type="ECO:0000313" key="12">
    <source>
        <dbReference type="Proteomes" id="UP000464865"/>
    </source>
</evidence>
<dbReference type="InterPro" id="IPR014223">
    <property type="entry name" value="ABC_CydC/D"/>
</dbReference>
<dbReference type="EMBL" id="CP048635">
    <property type="protein sequence ID" value="QIB40644.1"/>
    <property type="molecule type" value="Genomic_DNA"/>
</dbReference>
<keyword evidence="12" id="KW-1185">Reference proteome</keyword>
<comment type="subcellular location">
    <subcellularLocation>
        <location evidence="1">Cell membrane</location>
        <topology evidence="1">Multi-pass membrane protein</topology>
    </subcellularLocation>
</comment>
<dbReference type="InterPro" id="IPR039421">
    <property type="entry name" value="Type_1_exporter"/>
</dbReference>
<dbReference type="PROSITE" id="PS50893">
    <property type="entry name" value="ABC_TRANSPORTER_2"/>
    <property type="match status" value="1"/>
</dbReference>
<dbReference type="Proteomes" id="UP000464865">
    <property type="component" value="Chromosome M15-12"/>
</dbReference>
<dbReference type="Gene3D" id="1.20.1560.10">
    <property type="entry name" value="ABC transporter type 1, transmembrane domain"/>
    <property type="match status" value="1"/>
</dbReference>
<evidence type="ECO:0000313" key="11">
    <source>
        <dbReference type="EMBL" id="QIB40644.1"/>
    </source>
</evidence>
<feature type="transmembrane region" description="Helical" evidence="8">
    <location>
        <begin position="282"/>
        <end position="304"/>
    </location>
</feature>
<name>A0A7L5BP00_9HYPH</name>
<dbReference type="SUPFAM" id="SSF52540">
    <property type="entry name" value="P-loop containing nucleoside triphosphate hydrolases"/>
    <property type="match status" value="1"/>
</dbReference>
<dbReference type="GO" id="GO:0045454">
    <property type="term" value="P:cell redox homeostasis"/>
    <property type="evidence" value="ECO:0007669"/>
    <property type="project" value="InterPro"/>
</dbReference>
<keyword evidence="7 8" id="KW-0472">Membrane</keyword>
<dbReference type="GO" id="GO:0034040">
    <property type="term" value="F:ATPase-coupled lipid transmembrane transporter activity"/>
    <property type="evidence" value="ECO:0007669"/>
    <property type="project" value="TreeGrafter"/>
</dbReference>
<evidence type="ECO:0000256" key="4">
    <source>
        <dbReference type="ARBA" id="ARBA00022741"/>
    </source>
</evidence>
<evidence type="ECO:0000256" key="7">
    <source>
        <dbReference type="ARBA" id="ARBA00023136"/>
    </source>
</evidence>
<protein>
    <submittedName>
        <fullName evidence="11">Thiol reductant ABC exporter subunit CydC</fullName>
    </submittedName>
</protein>
<feature type="domain" description="ABC transmembrane type-1" evidence="10">
    <location>
        <begin position="24"/>
        <end position="313"/>
    </location>
</feature>
<proteinExistence type="inferred from homology"/>
<feature type="transmembrane region" description="Helical" evidence="8">
    <location>
        <begin position="144"/>
        <end position="165"/>
    </location>
</feature>
<evidence type="ECO:0000259" key="10">
    <source>
        <dbReference type="PROSITE" id="PS50929"/>
    </source>
</evidence>
<evidence type="ECO:0000256" key="6">
    <source>
        <dbReference type="ARBA" id="ARBA00022989"/>
    </source>
</evidence>
<keyword evidence="6 8" id="KW-1133">Transmembrane helix</keyword>
<feature type="domain" description="ABC transporter" evidence="9">
    <location>
        <begin position="345"/>
        <end position="559"/>
    </location>
</feature>